<accession>A0A7K1FLX6</accession>
<dbReference type="Proteomes" id="UP000460221">
    <property type="component" value="Unassembled WGS sequence"/>
</dbReference>
<dbReference type="Pfam" id="PF03167">
    <property type="entry name" value="UDG"/>
    <property type="match status" value="1"/>
</dbReference>
<dbReference type="EMBL" id="WLYK01000005">
    <property type="protein sequence ID" value="MTD15060.1"/>
    <property type="molecule type" value="Genomic_DNA"/>
</dbReference>
<dbReference type="Gene3D" id="3.40.470.10">
    <property type="entry name" value="Uracil-DNA glycosylase-like domain"/>
    <property type="match status" value="1"/>
</dbReference>
<dbReference type="SUPFAM" id="SSF52141">
    <property type="entry name" value="Uracil-DNA glycosylase-like"/>
    <property type="match status" value="1"/>
</dbReference>
<dbReference type="InterPro" id="IPR036895">
    <property type="entry name" value="Uracil-DNA_glycosylase-like_sf"/>
</dbReference>
<gene>
    <name evidence="2" type="ORF">GIS00_14045</name>
</gene>
<keyword evidence="3" id="KW-1185">Reference proteome</keyword>
<name>A0A7K1FLX6_9ACTN</name>
<evidence type="ECO:0000259" key="1">
    <source>
        <dbReference type="Pfam" id="PF03167"/>
    </source>
</evidence>
<evidence type="ECO:0000313" key="2">
    <source>
        <dbReference type="EMBL" id="MTD15060.1"/>
    </source>
</evidence>
<dbReference type="AlphaFoldDB" id="A0A7K1FLX6"/>
<dbReference type="InterPro" id="IPR005122">
    <property type="entry name" value="Uracil-DNA_glycosylase-like"/>
</dbReference>
<organism evidence="2 3">
    <name type="scientific">Nakamurella alba</name>
    <dbReference type="NCBI Taxonomy" id="2665158"/>
    <lineage>
        <taxon>Bacteria</taxon>
        <taxon>Bacillati</taxon>
        <taxon>Actinomycetota</taxon>
        <taxon>Actinomycetes</taxon>
        <taxon>Nakamurellales</taxon>
        <taxon>Nakamurellaceae</taxon>
        <taxon>Nakamurella</taxon>
    </lineage>
</organism>
<comment type="caution">
    <text evidence="2">The sequence shown here is derived from an EMBL/GenBank/DDBJ whole genome shotgun (WGS) entry which is preliminary data.</text>
</comment>
<feature type="domain" description="Uracil-DNA glycosylase-like" evidence="1">
    <location>
        <begin position="72"/>
        <end position="179"/>
    </location>
</feature>
<reference evidence="2 3" key="1">
    <citation type="submission" date="2019-11" db="EMBL/GenBank/DDBJ databases">
        <authorList>
            <person name="Jiang L.-Q."/>
        </authorList>
    </citation>
    <scope>NUCLEOTIDE SEQUENCE [LARGE SCALE GENOMIC DNA]</scope>
    <source>
        <strain evidence="2 3">YIM 132087</strain>
    </source>
</reference>
<evidence type="ECO:0000313" key="3">
    <source>
        <dbReference type="Proteomes" id="UP000460221"/>
    </source>
</evidence>
<sequence>MDERRSGAGALVPLQALRDKWQAAGTDRIIPAFDPDGPGTAARLLVLLERPAPGTVAAGSDGVSSEDNDTASSVMFRSARVASGLGRGDYLRWNVIPWSGPAPTRVSAADLDEARSALHDLLCALPELGAIVALGTTALDGLMRYYTLHDDPRILPVLGAPHPSPANGRHRHEQHARIANALRRATVVAQR</sequence>
<proteinExistence type="predicted"/>
<protein>
    <submittedName>
        <fullName evidence="2">Uracil-DNA glycosylase</fullName>
    </submittedName>
</protein>